<proteinExistence type="predicted"/>
<evidence type="ECO:0000313" key="1">
    <source>
        <dbReference type="EMBL" id="GBL83477.1"/>
    </source>
</evidence>
<accession>A0A4Y2AVD1</accession>
<protein>
    <submittedName>
        <fullName evidence="1">Uncharacterized protein</fullName>
    </submittedName>
</protein>
<gene>
    <name evidence="1" type="ORF">AVEN_196336_1</name>
</gene>
<keyword evidence="2" id="KW-1185">Reference proteome</keyword>
<reference evidence="1 2" key="1">
    <citation type="journal article" date="2019" name="Sci. Rep.">
        <title>Orb-weaving spider Araneus ventricosus genome elucidates the spidroin gene catalogue.</title>
        <authorList>
            <person name="Kono N."/>
            <person name="Nakamura H."/>
            <person name="Ohtoshi R."/>
            <person name="Moran D.A.P."/>
            <person name="Shinohara A."/>
            <person name="Yoshida Y."/>
            <person name="Fujiwara M."/>
            <person name="Mori M."/>
            <person name="Tomita M."/>
            <person name="Arakawa K."/>
        </authorList>
    </citation>
    <scope>NUCLEOTIDE SEQUENCE [LARGE SCALE GENOMIC DNA]</scope>
</reference>
<dbReference type="Proteomes" id="UP000499080">
    <property type="component" value="Unassembled WGS sequence"/>
</dbReference>
<evidence type="ECO:0000313" key="2">
    <source>
        <dbReference type="Proteomes" id="UP000499080"/>
    </source>
</evidence>
<name>A0A4Y2AVD1_ARAVE</name>
<organism evidence="1 2">
    <name type="scientific">Araneus ventricosus</name>
    <name type="common">Orbweaver spider</name>
    <name type="synonym">Epeira ventricosa</name>
    <dbReference type="NCBI Taxonomy" id="182803"/>
    <lineage>
        <taxon>Eukaryota</taxon>
        <taxon>Metazoa</taxon>
        <taxon>Ecdysozoa</taxon>
        <taxon>Arthropoda</taxon>
        <taxon>Chelicerata</taxon>
        <taxon>Arachnida</taxon>
        <taxon>Araneae</taxon>
        <taxon>Araneomorphae</taxon>
        <taxon>Entelegynae</taxon>
        <taxon>Araneoidea</taxon>
        <taxon>Araneidae</taxon>
        <taxon>Araneus</taxon>
    </lineage>
</organism>
<dbReference type="AlphaFoldDB" id="A0A4Y2AVD1"/>
<sequence length="117" mass="12809">MHVVVTEEMLLRHFQVLEQMVVAGSKIGTIDGMIVSVVALSTAPHEDDCGSEAVSQRLPSVPAPEKVPGEAALLQQQRCIGRRLSQLTPVYRNWPQGMTRALVPLVLMLRGSCICFN</sequence>
<comment type="caution">
    <text evidence="1">The sequence shown here is derived from an EMBL/GenBank/DDBJ whole genome shotgun (WGS) entry which is preliminary data.</text>
</comment>
<dbReference type="EMBL" id="BGPR01000033">
    <property type="protein sequence ID" value="GBL83477.1"/>
    <property type="molecule type" value="Genomic_DNA"/>
</dbReference>